<comment type="caution">
    <text evidence="1">The sequence shown here is derived from an EMBL/GenBank/DDBJ whole genome shotgun (WGS) entry which is preliminary data.</text>
</comment>
<reference evidence="1" key="1">
    <citation type="journal article" date="2014" name="Front. Microbiol.">
        <title>High frequency of phylogenetically diverse reductive dehalogenase-homologous genes in deep subseafloor sedimentary metagenomes.</title>
        <authorList>
            <person name="Kawai M."/>
            <person name="Futagami T."/>
            <person name="Toyoda A."/>
            <person name="Takaki Y."/>
            <person name="Nishi S."/>
            <person name="Hori S."/>
            <person name="Arai W."/>
            <person name="Tsubouchi T."/>
            <person name="Morono Y."/>
            <person name="Uchiyama I."/>
            <person name="Ito T."/>
            <person name="Fujiyama A."/>
            <person name="Inagaki F."/>
            <person name="Takami H."/>
        </authorList>
    </citation>
    <scope>NUCLEOTIDE SEQUENCE</scope>
    <source>
        <strain evidence="1">Expedition CK06-06</strain>
    </source>
</reference>
<dbReference type="AlphaFoldDB" id="X1AG69"/>
<organism evidence="1">
    <name type="scientific">marine sediment metagenome</name>
    <dbReference type="NCBI Taxonomy" id="412755"/>
    <lineage>
        <taxon>unclassified sequences</taxon>
        <taxon>metagenomes</taxon>
        <taxon>ecological metagenomes</taxon>
    </lineage>
</organism>
<accession>X1AG69</accession>
<sequence length="105" mass="11783">MKTKAPGLIITLVNGSKLWINKEIDLTQEIITLDIEDVTELVFKKQGDQIGCLAIAGTKLAGKILEMQLFKHSILFIERVDMDSFIYQAVLKERTGLILQQGHIS</sequence>
<dbReference type="EMBL" id="BART01000933">
    <property type="protein sequence ID" value="GAG59051.1"/>
    <property type="molecule type" value="Genomic_DNA"/>
</dbReference>
<protein>
    <submittedName>
        <fullName evidence="1">Uncharacterized protein</fullName>
    </submittedName>
</protein>
<name>X1AG69_9ZZZZ</name>
<evidence type="ECO:0000313" key="1">
    <source>
        <dbReference type="EMBL" id="GAG59051.1"/>
    </source>
</evidence>
<proteinExistence type="predicted"/>
<gene>
    <name evidence="1" type="ORF">S01H4_03709</name>
</gene>